<dbReference type="InterPro" id="IPR000515">
    <property type="entry name" value="MetI-like"/>
</dbReference>
<dbReference type="Gene3D" id="3.40.190.120">
    <property type="entry name" value="Osmoprotection protein (prox), domain 2"/>
    <property type="match status" value="1"/>
</dbReference>
<organism evidence="10 11">
    <name type="scientific">Pelatocladus maniniholoensis HA4357-MV3</name>
    <dbReference type="NCBI Taxonomy" id="1117104"/>
    <lineage>
        <taxon>Bacteria</taxon>
        <taxon>Bacillati</taxon>
        <taxon>Cyanobacteriota</taxon>
        <taxon>Cyanophyceae</taxon>
        <taxon>Nostocales</taxon>
        <taxon>Nostocaceae</taxon>
        <taxon>Pelatocladus</taxon>
    </lineage>
</organism>
<evidence type="ECO:0000256" key="6">
    <source>
        <dbReference type="ARBA" id="ARBA00035642"/>
    </source>
</evidence>
<comment type="caution">
    <text evidence="10">The sequence shown here is derived from an EMBL/GenBank/DDBJ whole genome shotgun (WGS) entry which is preliminary data.</text>
</comment>
<gene>
    <name evidence="10" type="ORF">KME28_04090</name>
</gene>
<feature type="domain" description="ABC transmembrane type-1" evidence="9">
    <location>
        <begin position="20"/>
        <end position="202"/>
    </location>
</feature>
<feature type="transmembrane region" description="Helical" evidence="8">
    <location>
        <begin position="137"/>
        <end position="163"/>
    </location>
</feature>
<evidence type="ECO:0000256" key="3">
    <source>
        <dbReference type="ARBA" id="ARBA00022692"/>
    </source>
</evidence>
<dbReference type="InterPro" id="IPR051204">
    <property type="entry name" value="ABC_transp_perm/SBD"/>
</dbReference>
<feature type="transmembrane region" description="Helical" evidence="8">
    <location>
        <begin position="83"/>
        <end position="101"/>
    </location>
</feature>
<feature type="transmembrane region" description="Helical" evidence="8">
    <location>
        <begin position="58"/>
        <end position="77"/>
    </location>
</feature>
<dbReference type="GO" id="GO:0031460">
    <property type="term" value="P:glycine betaine transport"/>
    <property type="evidence" value="ECO:0007669"/>
    <property type="project" value="TreeGrafter"/>
</dbReference>
<protein>
    <submittedName>
        <fullName evidence="10">ABC transporter permease subunit</fullName>
    </submittedName>
</protein>
<feature type="transmembrane region" description="Helical" evidence="8">
    <location>
        <begin position="183"/>
        <end position="202"/>
    </location>
</feature>
<reference evidence="10" key="2">
    <citation type="journal article" date="2022" name="Microbiol. Resour. Announc.">
        <title>Metagenome Sequencing to Explore Phylogenomics of Terrestrial Cyanobacteria.</title>
        <authorList>
            <person name="Ward R.D."/>
            <person name="Stajich J.E."/>
            <person name="Johansen J.R."/>
            <person name="Huntemann M."/>
            <person name="Clum A."/>
            <person name="Foster B."/>
            <person name="Foster B."/>
            <person name="Roux S."/>
            <person name="Palaniappan K."/>
            <person name="Varghese N."/>
            <person name="Mukherjee S."/>
            <person name="Reddy T.B.K."/>
            <person name="Daum C."/>
            <person name="Copeland A."/>
            <person name="Chen I.A."/>
            <person name="Ivanova N.N."/>
            <person name="Kyrpides N.C."/>
            <person name="Shapiro N."/>
            <person name="Eloe-Fadrosh E.A."/>
            <person name="Pietrasiak N."/>
        </authorList>
    </citation>
    <scope>NUCLEOTIDE SEQUENCE</scope>
    <source>
        <strain evidence="10">HA4357-MV3</strain>
    </source>
</reference>
<evidence type="ECO:0000313" key="11">
    <source>
        <dbReference type="Proteomes" id="UP000813215"/>
    </source>
</evidence>
<comment type="subcellular location">
    <subcellularLocation>
        <location evidence="8">Cell membrane</location>
        <topology evidence="8">Multi-pass membrane protein</topology>
    </subcellularLocation>
    <subcellularLocation>
        <location evidence="1">Membrane</location>
        <topology evidence="1">Multi-pass membrane protein</topology>
    </subcellularLocation>
</comment>
<dbReference type="GO" id="GO:0022857">
    <property type="term" value="F:transmembrane transporter activity"/>
    <property type="evidence" value="ECO:0007669"/>
    <property type="project" value="InterPro"/>
</dbReference>
<dbReference type="Pfam" id="PF04069">
    <property type="entry name" value="OpuAC"/>
    <property type="match status" value="1"/>
</dbReference>
<evidence type="ECO:0000256" key="5">
    <source>
        <dbReference type="ARBA" id="ARBA00023136"/>
    </source>
</evidence>
<evidence type="ECO:0000259" key="9">
    <source>
        <dbReference type="PROSITE" id="PS50928"/>
    </source>
</evidence>
<dbReference type="EMBL" id="JAHHHW010000040">
    <property type="protein sequence ID" value="MBW4430925.1"/>
    <property type="molecule type" value="Genomic_DNA"/>
</dbReference>
<dbReference type="AlphaFoldDB" id="A0A9E3H673"/>
<dbReference type="PANTHER" id="PTHR30177:SF4">
    <property type="entry name" value="OSMOPROTECTANT IMPORT PERMEASE PROTEIN OSMW"/>
    <property type="match status" value="1"/>
</dbReference>
<evidence type="ECO:0000313" key="10">
    <source>
        <dbReference type="EMBL" id="MBW4430925.1"/>
    </source>
</evidence>
<keyword evidence="3 8" id="KW-0812">Transmembrane</keyword>
<reference evidence="10" key="1">
    <citation type="submission" date="2021-05" db="EMBL/GenBank/DDBJ databases">
        <authorList>
            <person name="Pietrasiak N."/>
            <person name="Ward R."/>
            <person name="Stajich J.E."/>
            <person name="Kurbessoian T."/>
        </authorList>
    </citation>
    <scope>NUCLEOTIDE SEQUENCE</scope>
    <source>
        <strain evidence="10">HA4357-MV3</strain>
    </source>
</reference>
<dbReference type="PROSITE" id="PS50928">
    <property type="entry name" value="ABC_TM1"/>
    <property type="match status" value="1"/>
</dbReference>
<comment type="similarity">
    <text evidence="6">In the C-terminal section; belongs to the OsmX family.</text>
</comment>
<comment type="similarity">
    <text evidence="8">Belongs to the binding-protein-dependent transport system permease family.</text>
</comment>
<dbReference type="FunFam" id="1.10.3720.10:FF:000001">
    <property type="entry name" value="Glycine betaine ABC transporter, permease"/>
    <property type="match status" value="1"/>
</dbReference>
<feature type="transmembrane region" description="Helical" evidence="8">
    <location>
        <begin position="24"/>
        <end position="46"/>
    </location>
</feature>
<comment type="similarity">
    <text evidence="7">In the N-terminal section; belongs to the binding-protein-dependent transport system permease family.</text>
</comment>
<evidence type="ECO:0000256" key="2">
    <source>
        <dbReference type="ARBA" id="ARBA00022448"/>
    </source>
</evidence>
<dbReference type="Gene3D" id="1.10.3720.10">
    <property type="entry name" value="MetI-like"/>
    <property type="match status" value="1"/>
</dbReference>
<accession>A0A9E3H673</accession>
<dbReference type="CDD" id="cd13613">
    <property type="entry name" value="PBP2_Opu_like_2"/>
    <property type="match status" value="1"/>
</dbReference>
<sequence>MQSQITQFFNQYLSEILLRSGEHLILVAIAMTIAISIGIPLGILITRQPKLSQPILNIANAIQTIPSLAIFGFLISVPFIGGIGPTPAIVALILYALLPLIRNTYIGITNVDPAIREAGKGMGMTDRQLLFQVEIPLALGVILAGVRVATVISVGIATIAAAIGGGGLGVFIFRGISTVNNELILAGAIPAAFIALAADFILGWLEKQLVQQREKTVKINRKFAIALSILTLLIAGSIAFAYQQIPPTIVIGSKNFTEQVILGELLAQQIESQTKLKIDRRFNLGGTFICHEAVKAGQIAGYVEYTGTSFTSILKQKPISNPQVVYEKVKQDYDQKFQLELMQPLGFNNTYAMIIRGEEAKRLQIKTISEAAKYTPQWQAAFGYEFIVREDGYPGLAKTYGLNFPNPPQQMELGLMYKSLAENKVDIIAANSTDGLIPILNLVILEDDKKYFPPYEAVPVFNQEILKKYPELGQAINQLAGLISTEEIQRMNYQVDNQSRPVAEVVREFIKSKPELISQSKRQ</sequence>
<dbReference type="PANTHER" id="PTHR30177">
    <property type="entry name" value="GLYCINE BETAINE/L-PROLINE TRANSPORT SYSTEM PERMEASE PROTEIN PROW"/>
    <property type="match status" value="1"/>
</dbReference>
<evidence type="ECO:0000256" key="7">
    <source>
        <dbReference type="ARBA" id="ARBA00035652"/>
    </source>
</evidence>
<dbReference type="Pfam" id="PF00528">
    <property type="entry name" value="BPD_transp_1"/>
    <property type="match status" value="1"/>
</dbReference>
<evidence type="ECO:0000256" key="1">
    <source>
        <dbReference type="ARBA" id="ARBA00004141"/>
    </source>
</evidence>
<dbReference type="InterPro" id="IPR035906">
    <property type="entry name" value="MetI-like_sf"/>
</dbReference>
<keyword evidence="5 8" id="KW-0472">Membrane</keyword>
<evidence type="ECO:0000256" key="8">
    <source>
        <dbReference type="RuleBase" id="RU363032"/>
    </source>
</evidence>
<dbReference type="SUPFAM" id="SSF53850">
    <property type="entry name" value="Periplasmic binding protein-like II"/>
    <property type="match status" value="1"/>
</dbReference>
<dbReference type="CDD" id="cd06261">
    <property type="entry name" value="TM_PBP2"/>
    <property type="match status" value="1"/>
</dbReference>
<dbReference type="Gene3D" id="3.40.190.10">
    <property type="entry name" value="Periplasmic binding protein-like II"/>
    <property type="match status" value="1"/>
</dbReference>
<keyword evidence="4 8" id="KW-1133">Transmembrane helix</keyword>
<name>A0A9E3H673_9NOST</name>
<proteinExistence type="inferred from homology"/>
<dbReference type="SUPFAM" id="SSF161098">
    <property type="entry name" value="MetI-like"/>
    <property type="match status" value="1"/>
</dbReference>
<evidence type="ECO:0000256" key="4">
    <source>
        <dbReference type="ARBA" id="ARBA00022989"/>
    </source>
</evidence>
<feature type="transmembrane region" description="Helical" evidence="8">
    <location>
        <begin position="223"/>
        <end position="242"/>
    </location>
</feature>
<dbReference type="InterPro" id="IPR007210">
    <property type="entry name" value="ABC_Gly_betaine_transp_sub-bd"/>
</dbReference>
<dbReference type="GO" id="GO:0043190">
    <property type="term" value="C:ATP-binding cassette (ABC) transporter complex"/>
    <property type="evidence" value="ECO:0007669"/>
    <property type="project" value="InterPro"/>
</dbReference>
<dbReference type="Proteomes" id="UP000813215">
    <property type="component" value="Unassembled WGS sequence"/>
</dbReference>
<keyword evidence="2 8" id="KW-0813">Transport</keyword>